<keyword evidence="15" id="KW-1185">Reference proteome</keyword>
<dbReference type="InterPro" id="IPR003838">
    <property type="entry name" value="ABC3_permease_C"/>
</dbReference>
<evidence type="ECO:0000256" key="9">
    <source>
        <dbReference type="ARBA" id="ARBA00023306"/>
    </source>
</evidence>
<dbReference type="EMBL" id="CP088295">
    <property type="protein sequence ID" value="UUY06256.1"/>
    <property type="molecule type" value="Genomic_DNA"/>
</dbReference>
<sequence>MFFVREAWRSLQRNAVPSFAAMASVVVTMLVLGVFIPIIQATTGAANEVRSKVLVDVYLKTNAKDADVERVRQVLAEDTPHVGNVTFVSKADAYAEEKKRNPEAYELLGSNPLPDTFRVTPDKPENVQALRDALAPLTASGARTTTDPAIEEVRNRREETDKILSATRVVKLTVGVLAVLLVLASVLLIANTIRLSLFARRREVEVMKLVGATDWFIRWPFIIEGILVGAMGGIMAVLLLGVGKVALLDPLAADFALLSSPETINFALLIAVILGASVGVAALGSGLSLRRFLRV</sequence>
<dbReference type="Gene3D" id="3.30.70.3040">
    <property type="match status" value="1"/>
</dbReference>
<dbReference type="Proteomes" id="UP001058860">
    <property type="component" value="Chromosome"/>
</dbReference>
<comment type="similarity">
    <text evidence="2 10">Belongs to the ABC-4 integral membrane protein family. FtsX subfamily.</text>
</comment>
<protein>
    <recommendedName>
        <fullName evidence="3 10">Cell division protein FtsX</fullName>
    </recommendedName>
</protein>
<evidence type="ECO:0000259" key="12">
    <source>
        <dbReference type="Pfam" id="PF02687"/>
    </source>
</evidence>
<evidence type="ECO:0000256" key="10">
    <source>
        <dbReference type="PIRNR" id="PIRNR003097"/>
    </source>
</evidence>
<dbReference type="RefSeq" id="WP_353866682.1">
    <property type="nucleotide sequence ID" value="NZ_CP088295.1"/>
</dbReference>
<dbReference type="PANTHER" id="PTHR47755">
    <property type="entry name" value="CELL DIVISION PROTEIN FTSX"/>
    <property type="match status" value="1"/>
</dbReference>
<feature type="transmembrane region" description="Helical" evidence="11">
    <location>
        <begin position="219"/>
        <end position="243"/>
    </location>
</feature>
<keyword evidence="6 11" id="KW-0812">Transmembrane</keyword>
<comment type="subcellular location">
    <subcellularLocation>
        <location evidence="1">Cell membrane</location>
        <topology evidence="1">Multi-pass membrane protein</topology>
    </subcellularLocation>
</comment>
<dbReference type="NCBIfam" id="NF038347">
    <property type="entry name" value="FtsX_Gpos"/>
    <property type="match status" value="1"/>
</dbReference>
<evidence type="ECO:0000313" key="15">
    <source>
        <dbReference type="Proteomes" id="UP001058860"/>
    </source>
</evidence>
<evidence type="ECO:0000256" key="8">
    <source>
        <dbReference type="ARBA" id="ARBA00023136"/>
    </source>
</evidence>
<accession>A0ABY5PNE4</accession>
<dbReference type="PIRSF" id="PIRSF003097">
    <property type="entry name" value="FtsX"/>
    <property type="match status" value="1"/>
</dbReference>
<feature type="domain" description="ABC3 transporter permease C-terminal" evidence="12">
    <location>
        <begin position="176"/>
        <end position="294"/>
    </location>
</feature>
<feature type="domain" description="FtsX extracellular" evidence="13">
    <location>
        <begin position="55"/>
        <end position="135"/>
    </location>
</feature>
<evidence type="ECO:0000256" key="1">
    <source>
        <dbReference type="ARBA" id="ARBA00004651"/>
    </source>
</evidence>
<organism evidence="14 15">
    <name type="scientific">Svornostia abyssi</name>
    <dbReference type="NCBI Taxonomy" id="2898438"/>
    <lineage>
        <taxon>Bacteria</taxon>
        <taxon>Bacillati</taxon>
        <taxon>Actinomycetota</taxon>
        <taxon>Thermoleophilia</taxon>
        <taxon>Solirubrobacterales</taxon>
        <taxon>Baekduiaceae</taxon>
        <taxon>Svornostia</taxon>
    </lineage>
</organism>
<evidence type="ECO:0000313" key="14">
    <source>
        <dbReference type="EMBL" id="UUY06256.1"/>
    </source>
</evidence>
<keyword evidence="4 10" id="KW-1003">Cell membrane</keyword>
<feature type="transmembrane region" description="Helical" evidence="11">
    <location>
        <begin position="20"/>
        <end position="39"/>
    </location>
</feature>
<keyword evidence="9 10" id="KW-0131">Cell cycle</keyword>
<keyword evidence="8 10" id="KW-0472">Membrane</keyword>
<evidence type="ECO:0000256" key="4">
    <source>
        <dbReference type="ARBA" id="ARBA00022475"/>
    </source>
</evidence>
<gene>
    <name evidence="14" type="primary">ftsX</name>
    <name evidence="14" type="ORF">LRS13_12335</name>
</gene>
<dbReference type="InterPro" id="IPR040690">
    <property type="entry name" value="FtsX_ECD"/>
</dbReference>
<proteinExistence type="inferred from homology"/>
<feature type="transmembrane region" description="Helical" evidence="11">
    <location>
        <begin position="263"/>
        <end position="289"/>
    </location>
</feature>
<dbReference type="Pfam" id="PF18075">
    <property type="entry name" value="FtsX_ECD"/>
    <property type="match status" value="1"/>
</dbReference>
<dbReference type="InterPro" id="IPR058204">
    <property type="entry name" value="FtsX_firmicutes-type"/>
</dbReference>
<keyword evidence="5 10" id="KW-0132">Cell division</keyword>
<evidence type="ECO:0000256" key="11">
    <source>
        <dbReference type="SAM" id="Phobius"/>
    </source>
</evidence>
<evidence type="ECO:0000256" key="3">
    <source>
        <dbReference type="ARBA" id="ARBA00021907"/>
    </source>
</evidence>
<evidence type="ECO:0000256" key="6">
    <source>
        <dbReference type="ARBA" id="ARBA00022692"/>
    </source>
</evidence>
<dbReference type="InterPro" id="IPR004513">
    <property type="entry name" value="FtsX"/>
</dbReference>
<evidence type="ECO:0000256" key="7">
    <source>
        <dbReference type="ARBA" id="ARBA00022989"/>
    </source>
</evidence>
<feature type="transmembrane region" description="Helical" evidence="11">
    <location>
        <begin position="172"/>
        <end position="198"/>
    </location>
</feature>
<evidence type="ECO:0000256" key="2">
    <source>
        <dbReference type="ARBA" id="ARBA00007379"/>
    </source>
</evidence>
<keyword evidence="7 11" id="KW-1133">Transmembrane helix</keyword>
<reference evidence="15" key="1">
    <citation type="submission" date="2021-11" db="EMBL/GenBank/DDBJ databases">
        <title>Cultivation dependent microbiological survey of springs from the worlds oldest radium mine currently devoted to the extraction of radon-saturated water.</title>
        <authorList>
            <person name="Kapinusova G."/>
            <person name="Smrhova T."/>
            <person name="Strejcek M."/>
            <person name="Suman J."/>
            <person name="Jani K."/>
            <person name="Pajer P."/>
            <person name="Uhlik O."/>
        </authorList>
    </citation>
    <scope>NUCLEOTIDE SEQUENCE [LARGE SCALE GENOMIC DNA]</scope>
    <source>
        <strain evidence="15">J379</strain>
    </source>
</reference>
<evidence type="ECO:0000256" key="5">
    <source>
        <dbReference type="ARBA" id="ARBA00022618"/>
    </source>
</evidence>
<dbReference type="PANTHER" id="PTHR47755:SF1">
    <property type="entry name" value="CELL DIVISION PROTEIN FTSX"/>
    <property type="match status" value="1"/>
</dbReference>
<name>A0ABY5PNE4_9ACTN</name>
<dbReference type="Pfam" id="PF02687">
    <property type="entry name" value="FtsX"/>
    <property type="match status" value="1"/>
</dbReference>
<evidence type="ECO:0000259" key="13">
    <source>
        <dbReference type="Pfam" id="PF18075"/>
    </source>
</evidence>